<dbReference type="Pfam" id="PF00646">
    <property type="entry name" value="F-box"/>
    <property type="match status" value="1"/>
</dbReference>
<dbReference type="Pfam" id="PF08268">
    <property type="entry name" value="FBA_3"/>
    <property type="match status" value="1"/>
</dbReference>
<dbReference type="SUPFAM" id="SSF81383">
    <property type="entry name" value="F-box domain"/>
    <property type="match status" value="1"/>
</dbReference>
<dbReference type="SMART" id="SM00256">
    <property type="entry name" value="FBOX"/>
    <property type="match status" value="1"/>
</dbReference>
<name>A0AAP0KPE4_9MAGN</name>
<evidence type="ECO:0000313" key="2">
    <source>
        <dbReference type="EMBL" id="KAK9155389.1"/>
    </source>
</evidence>
<dbReference type="PROSITE" id="PS50181">
    <property type="entry name" value="FBOX"/>
    <property type="match status" value="1"/>
</dbReference>
<organism evidence="2 3">
    <name type="scientific">Stephania japonica</name>
    <dbReference type="NCBI Taxonomy" id="461633"/>
    <lineage>
        <taxon>Eukaryota</taxon>
        <taxon>Viridiplantae</taxon>
        <taxon>Streptophyta</taxon>
        <taxon>Embryophyta</taxon>
        <taxon>Tracheophyta</taxon>
        <taxon>Spermatophyta</taxon>
        <taxon>Magnoliopsida</taxon>
        <taxon>Ranunculales</taxon>
        <taxon>Menispermaceae</taxon>
        <taxon>Menispermoideae</taxon>
        <taxon>Cissampelideae</taxon>
        <taxon>Stephania</taxon>
    </lineage>
</organism>
<accession>A0AAP0KPE4</accession>
<dbReference type="PANTHER" id="PTHR31672:SF10">
    <property type="entry name" value="F-BOX DOMAIN-CONTAINING PROTEIN"/>
    <property type="match status" value="1"/>
</dbReference>
<dbReference type="NCBIfam" id="TIGR01640">
    <property type="entry name" value="F_box_assoc_1"/>
    <property type="match status" value="1"/>
</dbReference>
<reference evidence="2 3" key="1">
    <citation type="submission" date="2024-01" db="EMBL/GenBank/DDBJ databases">
        <title>Genome assemblies of Stephania.</title>
        <authorList>
            <person name="Yang L."/>
        </authorList>
    </citation>
    <scope>NUCLEOTIDE SEQUENCE [LARGE SCALE GENOMIC DNA]</scope>
    <source>
        <strain evidence="2">QJT</strain>
        <tissue evidence="2">Leaf</tissue>
    </source>
</reference>
<comment type="caution">
    <text evidence="2">The sequence shown here is derived from an EMBL/GenBank/DDBJ whole genome shotgun (WGS) entry which is preliminary data.</text>
</comment>
<dbReference type="CDD" id="cd22157">
    <property type="entry name" value="F-box_AtFBW1-like"/>
    <property type="match status" value="1"/>
</dbReference>
<feature type="domain" description="F-box" evidence="1">
    <location>
        <begin position="1"/>
        <end position="48"/>
    </location>
</feature>
<gene>
    <name evidence="2" type="ORF">Sjap_002869</name>
</gene>
<dbReference type="EMBL" id="JBBNAE010000001">
    <property type="protein sequence ID" value="KAK9155389.1"/>
    <property type="molecule type" value="Genomic_DNA"/>
</dbReference>
<evidence type="ECO:0000259" key="1">
    <source>
        <dbReference type="PROSITE" id="PS50181"/>
    </source>
</evidence>
<dbReference type="Gene3D" id="1.20.1280.50">
    <property type="match status" value="1"/>
</dbReference>
<dbReference type="PANTHER" id="PTHR31672">
    <property type="entry name" value="BNACNNG10540D PROTEIN"/>
    <property type="match status" value="1"/>
</dbReference>
<dbReference type="InterPro" id="IPR001810">
    <property type="entry name" value="F-box_dom"/>
</dbReference>
<dbReference type="InterPro" id="IPR036047">
    <property type="entry name" value="F-box-like_dom_sf"/>
</dbReference>
<dbReference type="Proteomes" id="UP001417504">
    <property type="component" value="Unassembled WGS sequence"/>
</dbReference>
<proteinExistence type="predicted"/>
<dbReference type="AlphaFoldDB" id="A0AAP0KPE4"/>
<dbReference type="InterPro" id="IPR017451">
    <property type="entry name" value="F-box-assoc_interact_dom"/>
</dbReference>
<keyword evidence="3" id="KW-1185">Reference proteome</keyword>
<sequence length="339" mass="38584">MGGLHLELIFDILSRLPVKDLLRFKSVCKSWRQLIADPLFIKAQFNRSINNDSLSFLYTLNHHHLYLCSASNALTESTKIDLTFNGSPLSVVQIIGSCNGFICFDSYSYGIIVLNPSTRELIKLPELPGIWSSTYSIIWGFGFCSNTQLFKVVRIVYFSSKAKTQIMVHTVGIANGWRRVSQPPPVVVHQQKQVLVGGVPHWTAFGVTVVYFDVAREVFEKIPCPRNESGKAKIDSLGELRGCLCVFRRFYLEGHIEIWVMDEHGVEDSWNRKFIIPHSIIVYEGNMGCRPMWFLRNGKILVSNGERVVLYDQSRQSVRALKISGSEMVHIESLFSIKY</sequence>
<dbReference type="InterPro" id="IPR013187">
    <property type="entry name" value="F-box-assoc_dom_typ3"/>
</dbReference>
<evidence type="ECO:0000313" key="3">
    <source>
        <dbReference type="Proteomes" id="UP001417504"/>
    </source>
</evidence>
<dbReference type="InterPro" id="IPR050796">
    <property type="entry name" value="SCF_F-box_component"/>
</dbReference>
<protein>
    <recommendedName>
        <fullName evidence="1">F-box domain-containing protein</fullName>
    </recommendedName>
</protein>